<keyword evidence="3" id="KW-1185">Reference proteome</keyword>
<name>A0ABR7JRC1_9FIRM</name>
<accession>A0ABR7JRC1</accession>
<evidence type="ECO:0000313" key="3">
    <source>
        <dbReference type="Proteomes" id="UP000609849"/>
    </source>
</evidence>
<sequence>MRKILDNLKLYFKKKEDKNETICYCFNISSNDIAKEVNQGCESIRDIRNNTKAGMGCGRCNAGVERVAYNAIKNRNKNI</sequence>
<evidence type="ECO:0000313" key="2">
    <source>
        <dbReference type="EMBL" id="MBC5997473.1"/>
    </source>
</evidence>
<evidence type="ECO:0000259" key="1">
    <source>
        <dbReference type="Pfam" id="PF04324"/>
    </source>
</evidence>
<dbReference type="Pfam" id="PF04324">
    <property type="entry name" value="Fer2_BFD"/>
    <property type="match status" value="1"/>
</dbReference>
<proteinExistence type="predicted"/>
<dbReference type="InterPro" id="IPR041854">
    <property type="entry name" value="BFD-like_2Fe2S-bd_dom_sf"/>
</dbReference>
<protein>
    <submittedName>
        <fullName evidence="2">(2Fe-2S)-binding protein</fullName>
    </submittedName>
</protein>
<reference evidence="2 3" key="1">
    <citation type="submission" date="2020-08" db="EMBL/GenBank/DDBJ databases">
        <authorList>
            <person name="Liu C."/>
            <person name="Sun Q."/>
        </authorList>
    </citation>
    <scope>NUCLEOTIDE SEQUENCE [LARGE SCALE GENOMIC DNA]</scope>
    <source>
        <strain evidence="2 3">NSJ-18</strain>
    </source>
</reference>
<dbReference type="InterPro" id="IPR007419">
    <property type="entry name" value="BFD-like_2Fe2S-bd_dom"/>
</dbReference>
<feature type="domain" description="BFD-like [2Fe-2S]-binding" evidence="1">
    <location>
        <begin position="22"/>
        <end position="66"/>
    </location>
</feature>
<comment type="caution">
    <text evidence="2">The sequence shown here is derived from an EMBL/GenBank/DDBJ whole genome shotgun (WGS) entry which is preliminary data.</text>
</comment>
<dbReference type="Gene3D" id="1.10.10.1100">
    <property type="entry name" value="BFD-like [2Fe-2S]-binding domain"/>
    <property type="match status" value="1"/>
</dbReference>
<dbReference type="EMBL" id="JACRWE010000005">
    <property type="protein sequence ID" value="MBC5997473.1"/>
    <property type="molecule type" value="Genomic_DNA"/>
</dbReference>
<gene>
    <name evidence="2" type="ORF">H8923_11920</name>
</gene>
<dbReference type="Proteomes" id="UP000609849">
    <property type="component" value="Unassembled WGS sequence"/>
</dbReference>
<dbReference type="RefSeq" id="WP_153971910.1">
    <property type="nucleotide sequence ID" value="NZ_JACRWE010000005.1"/>
</dbReference>
<organism evidence="2 3">
    <name type="scientific">Romboutsia faecis</name>
    <dbReference type="NCBI Taxonomy" id="2764597"/>
    <lineage>
        <taxon>Bacteria</taxon>
        <taxon>Bacillati</taxon>
        <taxon>Bacillota</taxon>
        <taxon>Clostridia</taxon>
        <taxon>Peptostreptococcales</taxon>
        <taxon>Peptostreptococcaceae</taxon>
        <taxon>Romboutsia</taxon>
    </lineage>
</organism>